<name>A0A4Q9WPS0_STAHO</name>
<keyword evidence="1" id="KW-1133">Transmembrane helix</keyword>
<dbReference type="AlphaFoldDB" id="A0A4Q9WPS0"/>
<keyword evidence="1" id="KW-0472">Membrane</keyword>
<dbReference type="EMBL" id="JAGHKT020000001">
    <property type="protein sequence ID" value="MCM5671232.1"/>
    <property type="molecule type" value="Genomic_DNA"/>
</dbReference>
<organism evidence="2 5">
    <name type="scientific">Staphylococcus hominis</name>
    <dbReference type="NCBI Taxonomy" id="1290"/>
    <lineage>
        <taxon>Bacteria</taxon>
        <taxon>Bacillati</taxon>
        <taxon>Bacillota</taxon>
        <taxon>Bacilli</taxon>
        <taxon>Bacillales</taxon>
        <taxon>Staphylococcaceae</taxon>
        <taxon>Staphylococcus</taxon>
    </lineage>
</organism>
<proteinExistence type="predicted"/>
<accession>A0A4Q9WPS0</accession>
<dbReference type="EMBL" id="CP054550">
    <property type="protein sequence ID" value="QKQ29572.1"/>
    <property type="molecule type" value="Genomic_DNA"/>
</dbReference>
<keyword evidence="1" id="KW-0812">Transmembrane</keyword>
<dbReference type="Proteomes" id="UP000509636">
    <property type="component" value="Chromosome"/>
</dbReference>
<sequence>MTLILIIGVLIPIIYIMRLNIKQKTIRLKETLNTVLLSIVGITIFSFIGVFVNHTHTQLYILLISDIVTGTIFGLLLATIYKIYEYLSQSNRK</sequence>
<protein>
    <submittedName>
        <fullName evidence="2">Uncharacterized protein</fullName>
    </submittedName>
</protein>
<feature type="transmembrane region" description="Helical" evidence="1">
    <location>
        <begin position="33"/>
        <end position="53"/>
    </location>
</feature>
<dbReference type="Proteomes" id="UP000665944">
    <property type="component" value="Unassembled WGS sequence"/>
</dbReference>
<reference evidence="2 5" key="2">
    <citation type="submission" date="2022-06" db="EMBL/GenBank/DDBJ databases">
        <title>Staphylococcus hominis ShoR14 genome sequence.</title>
        <authorList>
            <person name="Yeo C.C."/>
            <person name="Chew C.H."/>
            <person name="Che Hamzah A.M."/>
            <person name="Al-Trad E.I."/>
        </authorList>
    </citation>
    <scope>NUCLEOTIDE SEQUENCE [LARGE SCALE GENOMIC DNA]</scope>
    <source>
        <strain evidence="2 5">ShoR14</strain>
    </source>
</reference>
<evidence type="ECO:0000256" key="1">
    <source>
        <dbReference type="SAM" id="Phobius"/>
    </source>
</evidence>
<keyword evidence="5" id="KW-1185">Reference proteome</keyword>
<evidence type="ECO:0000313" key="4">
    <source>
        <dbReference type="Proteomes" id="UP000509636"/>
    </source>
</evidence>
<dbReference type="RefSeq" id="WP_017176151.1">
    <property type="nucleotide sequence ID" value="NZ_CAXOJL010000004.1"/>
</dbReference>
<gene>
    <name evidence="3" type="ORF">FOB69_11315</name>
    <name evidence="2" type="ORF">J7T32_000440</name>
</gene>
<evidence type="ECO:0000313" key="5">
    <source>
        <dbReference type="Proteomes" id="UP000665944"/>
    </source>
</evidence>
<feature type="transmembrane region" description="Helical" evidence="1">
    <location>
        <begin position="6"/>
        <end position="21"/>
    </location>
</feature>
<reference evidence="3 4" key="1">
    <citation type="submission" date="2019-09" db="EMBL/GenBank/DDBJ databases">
        <title>FDA dAtabase for Regulatory Grade micrObial Sequences (FDA-ARGOS): Supporting development and validation of Infectious Disease Dx tests.</title>
        <authorList>
            <person name="Sciortino C."/>
            <person name="Tallon L."/>
            <person name="Sadzewicz L."/>
            <person name="Vavikolanu K."/>
            <person name="Mehta A."/>
            <person name="Aluvathingal J."/>
            <person name="Nadendla S."/>
            <person name="Nandy P."/>
            <person name="Geyer C."/>
            <person name="Yan Y."/>
            <person name="Sichtig H."/>
        </authorList>
    </citation>
    <scope>NUCLEOTIDE SEQUENCE [LARGE SCALE GENOMIC DNA]</scope>
    <source>
        <strain evidence="3 4">FDAARGOS_661</strain>
    </source>
</reference>
<feature type="transmembrane region" description="Helical" evidence="1">
    <location>
        <begin position="59"/>
        <end position="84"/>
    </location>
</feature>
<evidence type="ECO:0000313" key="3">
    <source>
        <dbReference type="EMBL" id="QKQ29572.1"/>
    </source>
</evidence>
<evidence type="ECO:0000313" key="2">
    <source>
        <dbReference type="EMBL" id="MCM5671232.1"/>
    </source>
</evidence>